<name>A0AAD7JEB5_9AGAR</name>
<reference evidence="1" key="1">
    <citation type="submission" date="2023-03" db="EMBL/GenBank/DDBJ databases">
        <title>Massive genome expansion in bonnet fungi (Mycena s.s.) driven by repeated elements and novel gene families across ecological guilds.</title>
        <authorList>
            <consortium name="Lawrence Berkeley National Laboratory"/>
            <person name="Harder C.B."/>
            <person name="Miyauchi S."/>
            <person name="Viragh M."/>
            <person name="Kuo A."/>
            <person name="Thoen E."/>
            <person name="Andreopoulos B."/>
            <person name="Lu D."/>
            <person name="Skrede I."/>
            <person name="Drula E."/>
            <person name="Henrissat B."/>
            <person name="Morin E."/>
            <person name="Kohler A."/>
            <person name="Barry K."/>
            <person name="LaButti K."/>
            <person name="Morin E."/>
            <person name="Salamov A."/>
            <person name="Lipzen A."/>
            <person name="Mereny Z."/>
            <person name="Hegedus B."/>
            <person name="Baldrian P."/>
            <person name="Stursova M."/>
            <person name="Weitz H."/>
            <person name="Taylor A."/>
            <person name="Grigoriev I.V."/>
            <person name="Nagy L.G."/>
            <person name="Martin F."/>
            <person name="Kauserud H."/>
        </authorList>
    </citation>
    <scope>NUCLEOTIDE SEQUENCE</scope>
    <source>
        <strain evidence="1">CBHHK188m</strain>
    </source>
</reference>
<protein>
    <submittedName>
        <fullName evidence="1">Uncharacterized protein</fullName>
    </submittedName>
</protein>
<keyword evidence="2" id="KW-1185">Reference proteome</keyword>
<evidence type="ECO:0000313" key="1">
    <source>
        <dbReference type="EMBL" id="KAJ7761570.1"/>
    </source>
</evidence>
<gene>
    <name evidence="1" type="ORF">DFH07DRAFT_771432</name>
</gene>
<dbReference type="EMBL" id="JARJLG010000045">
    <property type="protein sequence ID" value="KAJ7761570.1"/>
    <property type="molecule type" value="Genomic_DNA"/>
</dbReference>
<proteinExistence type="predicted"/>
<dbReference type="Proteomes" id="UP001215280">
    <property type="component" value="Unassembled WGS sequence"/>
</dbReference>
<organism evidence="1 2">
    <name type="scientific">Mycena maculata</name>
    <dbReference type="NCBI Taxonomy" id="230809"/>
    <lineage>
        <taxon>Eukaryota</taxon>
        <taxon>Fungi</taxon>
        <taxon>Dikarya</taxon>
        <taxon>Basidiomycota</taxon>
        <taxon>Agaricomycotina</taxon>
        <taxon>Agaricomycetes</taxon>
        <taxon>Agaricomycetidae</taxon>
        <taxon>Agaricales</taxon>
        <taxon>Marasmiineae</taxon>
        <taxon>Mycenaceae</taxon>
        <taxon>Mycena</taxon>
    </lineage>
</organism>
<dbReference type="AlphaFoldDB" id="A0AAD7JEB5"/>
<evidence type="ECO:0000313" key="2">
    <source>
        <dbReference type="Proteomes" id="UP001215280"/>
    </source>
</evidence>
<accession>A0AAD7JEB5</accession>
<comment type="caution">
    <text evidence="1">The sequence shown here is derived from an EMBL/GenBank/DDBJ whole genome shotgun (WGS) entry which is preliminary data.</text>
</comment>
<sequence length="130" mass="14731">MQWEIDFMAERDKKDGRYNYQLLEDGINFVGMREDHGTQKTLAGFRFFRFFIGPQTLEQRADVQRAHTSRRSTRCGIGTSEGDAGLVGSLNDHIGGVLVFDFHTIWGEAVVRARCVHIAVEVNGKREGKV</sequence>